<dbReference type="GO" id="GO:0003677">
    <property type="term" value="F:DNA binding"/>
    <property type="evidence" value="ECO:0007669"/>
    <property type="project" value="UniProtKB-KW"/>
</dbReference>
<feature type="domain" description="Type I restriction modification DNA specificity" evidence="4">
    <location>
        <begin position="1"/>
        <end position="179"/>
    </location>
</feature>
<dbReference type="Pfam" id="PF01420">
    <property type="entry name" value="Methylase_S"/>
    <property type="match status" value="2"/>
</dbReference>
<dbReference type="RefSeq" id="WP_132022335.1">
    <property type="nucleotide sequence ID" value="NZ_CP016605.1"/>
</dbReference>
<comment type="similarity">
    <text evidence="1">Belongs to the type-I restriction system S methylase family.</text>
</comment>
<feature type="domain" description="Type I restriction modification DNA specificity" evidence="4">
    <location>
        <begin position="261"/>
        <end position="406"/>
    </location>
</feature>
<dbReference type="EMBL" id="SLXI01000002">
    <property type="protein sequence ID" value="TCP13139.1"/>
    <property type="molecule type" value="Genomic_DNA"/>
</dbReference>
<organism evidence="5 6">
    <name type="scientific">Bisgaardia hudsonensis</name>
    <dbReference type="NCBI Taxonomy" id="109472"/>
    <lineage>
        <taxon>Bacteria</taxon>
        <taxon>Pseudomonadati</taxon>
        <taxon>Pseudomonadota</taxon>
        <taxon>Gammaproteobacteria</taxon>
        <taxon>Pasteurellales</taxon>
        <taxon>Pasteurellaceae</taxon>
        <taxon>Bisgaardia</taxon>
    </lineage>
</organism>
<accession>A0A4R2N0U0</accession>
<dbReference type="InterPro" id="IPR000055">
    <property type="entry name" value="Restrct_endonuc_typeI_TRD"/>
</dbReference>
<evidence type="ECO:0000256" key="2">
    <source>
        <dbReference type="ARBA" id="ARBA00022747"/>
    </source>
</evidence>
<dbReference type="Gene3D" id="1.10.287.1120">
    <property type="entry name" value="Bipartite methylase S protein"/>
    <property type="match status" value="1"/>
</dbReference>
<gene>
    <name evidence="5" type="ORF">EV697_1028</name>
</gene>
<dbReference type="Gene3D" id="3.90.220.20">
    <property type="entry name" value="DNA methylase specificity domains"/>
    <property type="match status" value="2"/>
</dbReference>
<keyword evidence="3" id="KW-0238">DNA-binding</keyword>
<keyword evidence="6" id="KW-1185">Reference proteome</keyword>
<dbReference type="Proteomes" id="UP000294841">
    <property type="component" value="Unassembled WGS sequence"/>
</dbReference>
<evidence type="ECO:0000313" key="5">
    <source>
        <dbReference type="EMBL" id="TCP13139.1"/>
    </source>
</evidence>
<dbReference type="PANTHER" id="PTHR30408:SF13">
    <property type="entry name" value="TYPE I RESTRICTION ENZYME HINDI SPECIFICITY SUBUNIT"/>
    <property type="match status" value="1"/>
</dbReference>
<protein>
    <submittedName>
        <fullName evidence="5">Type I restriction enzyme S subunit</fullName>
    </submittedName>
</protein>
<evidence type="ECO:0000256" key="1">
    <source>
        <dbReference type="ARBA" id="ARBA00010923"/>
    </source>
</evidence>
<dbReference type="InterPro" id="IPR044946">
    <property type="entry name" value="Restrct_endonuc_typeI_TRD_sf"/>
</dbReference>
<dbReference type="SUPFAM" id="SSF116734">
    <property type="entry name" value="DNA methylase specificity domain"/>
    <property type="match status" value="2"/>
</dbReference>
<dbReference type="InterPro" id="IPR052021">
    <property type="entry name" value="Type-I_RS_S_subunit"/>
</dbReference>
<evidence type="ECO:0000313" key="6">
    <source>
        <dbReference type="Proteomes" id="UP000294841"/>
    </source>
</evidence>
<comment type="caution">
    <text evidence="5">The sequence shown here is derived from an EMBL/GenBank/DDBJ whole genome shotgun (WGS) entry which is preliminary data.</text>
</comment>
<dbReference type="GO" id="GO:0009307">
    <property type="term" value="P:DNA restriction-modification system"/>
    <property type="evidence" value="ECO:0007669"/>
    <property type="project" value="UniProtKB-KW"/>
</dbReference>
<dbReference type="AlphaFoldDB" id="A0A4R2N0U0"/>
<name>A0A4R2N0U0_9PAST</name>
<keyword evidence="2" id="KW-0680">Restriction system</keyword>
<evidence type="ECO:0000256" key="3">
    <source>
        <dbReference type="ARBA" id="ARBA00023125"/>
    </source>
</evidence>
<reference evidence="5 6" key="1">
    <citation type="submission" date="2019-03" db="EMBL/GenBank/DDBJ databases">
        <title>Genomic Encyclopedia of Type Strains, Phase IV (KMG-IV): sequencing the most valuable type-strain genomes for metagenomic binning, comparative biology and taxonomic classification.</title>
        <authorList>
            <person name="Goeker M."/>
        </authorList>
    </citation>
    <scope>NUCLEOTIDE SEQUENCE [LARGE SCALE GENOMIC DNA]</scope>
    <source>
        <strain evidence="5 6">DSM 28231</strain>
    </source>
</reference>
<dbReference type="CDD" id="cd17251">
    <property type="entry name" value="RMtype1_S_HinAWORF1578P-TRD2-CR2_like"/>
    <property type="match status" value="1"/>
</dbReference>
<dbReference type="OrthoDB" id="9798929at2"/>
<sequence length="456" mass="51299">MSEWKKANLSEVMNIIGGGTPKRNIAEYWNGTIPWLSVADFNEDRRYVSSSKESITNLGLKNSSTKILKRGSLIISARGTVGCIAQLKADMAFNQSCYGLEGKSGILDNDFLYYLLKNNIKKLKKNTHGAVFDTITKETFEHIEIEYPLLEKQKEISKLLGSFDDKIELNTQTNQTLEQIAQAIFKSWFVDFDPVKAKMDVLAHGGTVEQAELQAMQIISGKTAEELEQMQRTNPEEYKTLEKTTALFPSEMVESKLGDIPKGWEVQQIKDIGFIVCGKTPSKQNPNFYGGDIPFIKIPDMHGNTFITKTNEYLSKEGADSQKTKYLPKGSICVSCIATVGKVSIVTKPSQTNQQINSIIPNNDYLTEFLYFYMNELEDEFYSLASGGSATLNMNTRVFSSIKLLKPKDDLLTIYHSKVKPIFDMILSNQKENKNLAEIRDMLLPKLLSGDISFDI</sequence>
<dbReference type="CDD" id="cd17243">
    <property type="entry name" value="RMtype1_S_AchA6I-TRD2-CR2_like"/>
    <property type="match status" value="1"/>
</dbReference>
<proteinExistence type="inferred from homology"/>
<dbReference type="PANTHER" id="PTHR30408">
    <property type="entry name" value="TYPE-1 RESTRICTION ENZYME ECOKI SPECIFICITY PROTEIN"/>
    <property type="match status" value="1"/>
</dbReference>
<evidence type="ECO:0000259" key="4">
    <source>
        <dbReference type="Pfam" id="PF01420"/>
    </source>
</evidence>